<dbReference type="AlphaFoldDB" id="A0A3S0G3V5"/>
<reference evidence="1 2" key="1">
    <citation type="submission" date="2018-01" db="EMBL/GenBank/DDBJ databases">
        <title>Geographic spread and resistance mechanisms of dominant carbapenem-resistant Enterobacter cloacae complex clones ST171 and ST78.</title>
        <authorList>
            <person name="Gomez-Simmonds A."/>
            <person name="Annavajhala M.K."/>
            <person name="Wang Z."/>
            <person name="Macesic N."/>
            <person name="Hu Y."/>
            <person name="Giddins M.J."/>
            <person name="O'Malley A."/>
            <person name="Toussaint N.C."/>
            <person name="Whittier S."/>
            <person name="Torres V.J."/>
            <person name="Uhlemann A.-C."/>
        </authorList>
    </citation>
    <scope>NUCLEOTIDE SEQUENCE [LARGE SCALE GENOMIC DNA]</scope>
    <source>
        <strain evidence="1 2">78</strain>
    </source>
</reference>
<dbReference type="EMBL" id="PNXT01000002">
    <property type="protein sequence ID" value="PTX81900.1"/>
    <property type="molecule type" value="Genomic_DNA"/>
</dbReference>
<comment type="caution">
    <text evidence="1">The sequence shown here is derived from an EMBL/GenBank/DDBJ whole genome shotgun (WGS) entry which is preliminary data.</text>
</comment>
<evidence type="ECO:0000313" key="2">
    <source>
        <dbReference type="Proteomes" id="UP000244004"/>
    </source>
</evidence>
<evidence type="ECO:0000313" key="1">
    <source>
        <dbReference type="EMBL" id="PTX81900.1"/>
    </source>
</evidence>
<gene>
    <name evidence="1" type="ORF">C1O12_20825</name>
</gene>
<name>A0A3S0G3V5_9ENTR</name>
<dbReference type="RefSeq" id="WP_100248969.1">
    <property type="nucleotide sequence ID" value="NZ_AP025804.1"/>
</dbReference>
<sequence length="97" mass="11043">MRNLREIAGAKKLKILKFKELLMSNYLKIRFSTFSLLVSLREQGKVCVKARMPAGKRLKDKGQERQEAKTQDCQDDRRLEAFLTGNGTVSRTVVAKG</sequence>
<organism evidence="1 2">
    <name type="scientific">Enterobacter hormaechei</name>
    <dbReference type="NCBI Taxonomy" id="158836"/>
    <lineage>
        <taxon>Bacteria</taxon>
        <taxon>Pseudomonadati</taxon>
        <taxon>Pseudomonadota</taxon>
        <taxon>Gammaproteobacteria</taxon>
        <taxon>Enterobacterales</taxon>
        <taxon>Enterobacteriaceae</taxon>
        <taxon>Enterobacter</taxon>
        <taxon>Enterobacter cloacae complex</taxon>
    </lineage>
</organism>
<protein>
    <submittedName>
        <fullName evidence="1">Uncharacterized protein</fullName>
    </submittedName>
</protein>
<accession>A0A3S0G3V5</accession>
<proteinExistence type="predicted"/>
<dbReference type="Proteomes" id="UP000244004">
    <property type="component" value="Unassembled WGS sequence"/>
</dbReference>